<keyword evidence="4" id="KW-1185">Reference proteome</keyword>
<dbReference type="Proteomes" id="UP000587070">
    <property type="component" value="Unassembled WGS sequence"/>
</dbReference>
<dbReference type="AlphaFoldDB" id="A0A840G3K7"/>
<evidence type="ECO:0000313" key="3">
    <source>
        <dbReference type="EMBL" id="MBB4246485.1"/>
    </source>
</evidence>
<comment type="caution">
    <text evidence="3">The sequence shown here is derived from an EMBL/GenBank/DDBJ whole genome shotgun (WGS) entry which is preliminary data.</text>
</comment>
<feature type="signal peptide" evidence="1">
    <location>
        <begin position="1"/>
        <end position="35"/>
    </location>
</feature>
<dbReference type="RefSeq" id="WP_153114552.1">
    <property type="nucleotide sequence ID" value="NZ_JACIGE010000002.1"/>
</dbReference>
<dbReference type="OrthoDB" id="531788at2"/>
<dbReference type="Pfam" id="PF07589">
    <property type="entry name" value="PEP-CTERM"/>
    <property type="match status" value="1"/>
</dbReference>
<name>A0A840G3K7_RHOTE</name>
<keyword evidence="1" id="KW-0732">Signal</keyword>
<feature type="chain" id="PRO_5032685265" description="Ice-binding protein C-terminal domain-containing protein" evidence="1">
    <location>
        <begin position="36"/>
        <end position="264"/>
    </location>
</feature>
<reference evidence="3 4" key="1">
    <citation type="submission" date="2020-08" db="EMBL/GenBank/DDBJ databases">
        <title>Genome sequencing of Purple Non-Sulfur Bacteria from various extreme environments.</title>
        <authorList>
            <person name="Mayer M."/>
        </authorList>
    </citation>
    <scope>NUCLEOTIDE SEQUENCE [LARGE SCALE GENOMIC DNA]</scope>
    <source>
        <strain evidence="3 4">2761</strain>
    </source>
</reference>
<gene>
    <name evidence="3" type="ORF">GGD90_000842</name>
</gene>
<feature type="domain" description="Ice-binding protein C-terminal" evidence="2">
    <location>
        <begin position="237"/>
        <end position="260"/>
    </location>
</feature>
<protein>
    <recommendedName>
        <fullName evidence="2">Ice-binding protein C-terminal domain-containing protein</fullName>
    </recommendedName>
</protein>
<dbReference type="SUPFAM" id="SSF55486">
    <property type="entry name" value="Metalloproteases ('zincins'), catalytic domain"/>
    <property type="match status" value="1"/>
</dbReference>
<sequence length="264" mass="27584">MTMITHHVAGTRRSLKSLLASVVLACLAWGGSAQAIPIDYSLTVKVVDVCDDTGANCASLGPAGDNFFASYVNKIWAQAGIVVEFLAPTYLSNSSFLNINDNVFDSSFYKLSGGGSSTSVTMWLVNTVSGAYGESWPGAGGLVIAMNTVMSFGSAGRVDTIAHELGHNLGLVAPSIGGDGGWHDDTNRNYLMASGGVRNIPQTLSEVCPDGACYDLLSPQQIALARSSSLLQPVSQQVPEPGSALLLLGGLLGIGLSHRRFFRA</sequence>
<dbReference type="NCBIfam" id="TIGR02595">
    <property type="entry name" value="PEP_CTERM"/>
    <property type="match status" value="1"/>
</dbReference>
<organism evidence="3 4">
    <name type="scientific">Rhodocyclus tenuis</name>
    <name type="common">Rhodospirillum tenue</name>
    <dbReference type="NCBI Taxonomy" id="1066"/>
    <lineage>
        <taxon>Bacteria</taxon>
        <taxon>Pseudomonadati</taxon>
        <taxon>Pseudomonadota</taxon>
        <taxon>Betaproteobacteria</taxon>
        <taxon>Rhodocyclales</taxon>
        <taxon>Rhodocyclaceae</taxon>
        <taxon>Rhodocyclus</taxon>
    </lineage>
</organism>
<evidence type="ECO:0000313" key="4">
    <source>
        <dbReference type="Proteomes" id="UP000587070"/>
    </source>
</evidence>
<accession>A0A840G3K7</accession>
<evidence type="ECO:0000259" key="2">
    <source>
        <dbReference type="Pfam" id="PF07589"/>
    </source>
</evidence>
<evidence type="ECO:0000256" key="1">
    <source>
        <dbReference type="SAM" id="SignalP"/>
    </source>
</evidence>
<proteinExistence type="predicted"/>
<dbReference type="EMBL" id="JACIGE010000002">
    <property type="protein sequence ID" value="MBB4246485.1"/>
    <property type="molecule type" value="Genomic_DNA"/>
</dbReference>
<dbReference type="InterPro" id="IPR013424">
    <property type="entry name" value="Ice-binding_C"/>
</dbReference>